<keyword evidence="1" id="KW-0863">Zinc-finger</keyword>
<dbReference type="InterPro" id="IPR025704">
    <property type="entry name" value="E3_Ub_ligase_UBR4_C"/>
</dbReference>
<dbReference type="AlphaFoldDB" id="I2CNY7"/>
<evidence type="ECO:0000256" key="1">
    <source>
        <dbReference type="PROSITE-ProRule" id="PRU01388"/>
    </source>
</evidence>
<dbReference type="InterPro" id="IPR045189">
    <property type="entry name" value="UBR4-like"/>
</dbReference>
<gene>
    <name evidence="4" type="ORF">NGATSA_2016810</name>
</gene>
<feature type="region of interest" description="Disordered" evidence="2">
    <location>
        <begin position="277"/>
        <end position="307"/>
    </location>
</feature>
<keyword evidence="1" id="KW-0862">Zinc</keyword>
<feature type="non-terminal residue" evidence="4">
    <location>
        <position position="1"/>
    </location>
</feature>
<evidence type="ECO:0000313" key="4">
    <source>
        <dbReference type="EMBL" id="AFJ68620.1"/>
    </source>
</evidence>
<feature type="region of interest" description="Disordered" evidence="2">
    <location>
        <begin position="681"/>
        <end position="748"/>
    </location>
</feature>
<evidence type="ECO:0000256" key="3">
    <source>
        <dbReference type="SAM" id="SignalP"/>
    </source>
</evidence>
<dbReference type="PROSITE" id="PS52043">
    <property type="entry name" value="UBR4_E3"/>
    <property type="match status" value="1"/>
</dbReference>
<dbReference type="OrthoDB" id="30336at2759"/>
<feature type="region of interest" description="Disordered" evidence="2">
    <location>
        <begin position="330"/>
        <end position="350"/>
    </location>
</feature>
<keyword evidence="1" id="KW-0479">Metal-binding</keyword>
<comment type="similarity">
    <text evidence="1">Belongs to the UBR4 family.</text>
</comment>
<feature type="chain" id="PRO_5008418799" evidence="3">
    <location>
        <begin position="19"/>
        <end position="864"/>
    </location>
</feature>
<reference evidence="4" key="1">
    <citation type="journal article" date="2012" name="Bioengineered">
        <title>Additional insights into the genome of the oleaginous model alga Nannochloropsis gaditana.</title>
        <authorList>
            <person name="Jinkerson R.E."/>
            <person name="Radakovits R."/>
            <person name="Posewitz M.C."/>
        </authorList>
    </citation>
    <scope>NUCLEOTIDE SEQUENCE</scope>
    <source>
        <strain evidence="4">CCMP526</strain>
    </source>
</reference>
<dbReference type="Pfam" id="PF13764">
    <property type="entry name" value="E3_UbLigase_R4"/>
    <property type="match status" value="2"/>
</dbReference>
<accession>I2CNY7</accession>
<dbReference type="PANTHER" id="PTHR21725:SF1">
    <property type="entry name" value="E3 UBIQUITIN-PROTEIN LIGASE UBR4"/>
    <property type="match status" value="1"/>
</dbReference>
<dbReference type="RefSeq" id="XP_005854545.1">
    <property type="nucleotide sequence ID" value="XM_005854483.1"/>
</dbReference>
<organism evidence="4">
    <name type="scientific">Nannochloropsis gaditana (strain CCMP526)</name>
    <name type="common">Green microalga</name>
    <name type="synonym">Microchloropsis gaditana</name>
    <dbReference type="NCBI Taxonomy" id="1093141"/>
    <lineage>
        <taxon>Eukaryota</taxon>
        <taxon>Sar</taxon>
        <taxon>Stramenopiles</taxon>
        <taxon>Ochrophyta</taxon>
        <taxon>Eustigmatophyceae</taxon>
        <taxon>Eustigmatales</taxon>
        <taxon>Monodopsidaceae</taxon>
        <taxon>Nannochloropsis</taxon>
    </lineage>
</organism>
<feature type="compositionally biased region" description="Low complexity" evidence="2">
    <location>
        <begin position="287"/>
        <end position="307"/>
    </location>
</feature>
<proteinExistence type="evidence at transcript level"/>
<dbReference type="PANTHER" id="PTHR21725">
    <property type="entry name" value="E3 UBIQUITIN-PROTEIN LIGASE UBR4"/>
    <property type="match status" value="1"/>
</dbReference>
<feature type="signal peptide" evidence="3">
    <location>
        <begin position="1"/>
        <end position="18"/>
    </location>
</feature>
<dbReference type="GO" id="GO:0008270">
    <property type="term" value="F:zinc ion binding"/>
    <property type="evidence" value="ECO:0007669"/>
    <property type="project" value="UniProtKB-KW"/>
</dbReference>
<sequence>RGGHVGTWTLLLSSGALKMLHDIEELTGAGHAGSVAEEMLEDALSAGTIASRLNSPESLSSSPSVLQHVCEAIQDLRKKTKAQKRRLAQQNRCRTLSAMGLSITQGYASTLGPSIALPMREADAASQQEGNKAAAHIIIDDAGGNVTPSSSAVSSESSLLHLSGEAASSDSVSRHRRPRSLSLSALPSSTASFLPSSMSATKKAISKTLLSASTSSHSNWLKDLQGLPEEPGLACEVCQEGLALKPSEVLGVYIYSKGVGPCDVASLEGDIVMLSRDNSRSSGGSEASTGMTAAGPTSGTTAAVPASGSTLSTTALLRARTLFEPFGQEEMGEEGRGMEEGENGGRGRNFTWGRRHLLASASSSPPSSAGSRRSCRLVTTVSAFNLIHLSCHAEAARADRVLKQPKGEWEGASLRNSRVSANGLLPIRGPQTSPDAFSQAVDKHFARLKAFHQHAPVSRLGLVAHDVRFLLLRVSYGDSLRKDSGGGSLSSNLKLVPYQLAMAEYLKREEGNEEKCEGRKVSVLKEAVWAWLEKGKKMLHGLGEECAKTEVPQGEQVAEYASKVESGREELWRSSGVDVAATMRGTQRLSSPGQAKKRKRDGKLSLMDDLSELAAGSTSMPMFAVLFFSLEEWEAARPVFARLLLLSAHLCQGEGNLHSMSIQQAGGELNASRMGAGAFQSQTRGFQKHKDLGDGSRTQKRRRALPEGDMLDTNTRPMAWNEEGVDEDEDDEDEKGDKEDVHEREGKQLARVRGRPLLIYLTLLDLLVKGFKGRRQEREEGGRSEGDGLYEDDQQNTRVCEEIASKFEELTSEKENEGWLFRVLTGNISLGEVRGVRVIPGATRDKDGADEVIRLVRCGGSSLL</sequence>
<name>I2CNY7_NANGC</name>
<dbReference type="KEGG" id="ngd:NGA_2016810"/>
<reference evidence="4" key="2">
    <citation type="journal article" date="2012" name="Nat. Commun.">
        <title>Draft genome sequence and genetic transformation of the oleaginous alga Nannochloropis gaditana.</title>
        <authorList>
            <person name="Radakovits R."/>
            <person name="Jinkerson R.E."/>
            <person name="Fuerstenberg S.I."/>
            <person name="Tae H."/>
            <person name="Settlage R.E."/>
            <person name="Boore J.L."/>
            <person name="Posewitz M.C."/>
        </authorList>
    </citation>
    <scope>NUCLEOTIDE SEQUENCE</scope>
    <source>
        <strain evidence="4">CCMP526</strain>
    </source>
</reference>
<dbReference type="KEGG" id="ngd:NGA_2016820"/>
<feature type="region of interest" description="UBR4 E3 catalytic module" evidence="1">
    <location>
        <begin position="189"/>
        <end position="860"/>
    </location>
</feature>
<feature type="compositionally biased region" description="Basic and acidic residues" evidence="2">
    <location>
        <begin position="333"/>
        <end position="345"/>
    </location>
</feature>
<feature type="compositionally biased region" description="Acidic residues" evidence="2">
    <location>
        <begin position="723"/>
        <end position="734"/>
    </location>
</feature>
<protein>
    <submittedName>
        <fullName evidence="4">Uncharacterized protein</fullName>
    </submittedName>
</protein>
<dbReference type="RefSeq" id="XP_005855053.1">
    <property type="nucleotide sequence ID" value="XM_005854991.1"/>
</dbReference>
<evidence type="ECO:0000256" key="2">
    <source>
        <dbReference type="SAM" id="MobiDB-lite"/>
    </source>
</evidence>
<keyword evidence="3" id="KW-0732">Signal</keyword>
<feature type="compositionally biased region" description="Basic and acidic residues" evidence="2">
    <location>
        <begin position="735"/>
        <end position="748"/>
    </location>
</feature>
<dbReference type="EMBL" id="JU963450">
    <property type="protein sequence ID" value="AFJ68620.1"/>
    <property type="molecule type" value="mRNA"/>
</dbReference>